<sequence>MARGRGWSAPETLHMLGLVKQILPFGFNLWKTVQLQYEATGEPSIVEPLPRRLKRVVLITSMWTYQLYPTLETEFASRQGQPSFFLTG</sequence>
<gene>
    <name evidence="1" type="ORF">JG688_00015235</name>
</gene>
<organism evidence="1 2">
    <name type="scientific">Phytophthora aleatoria</name>
    <dbReference type="NCBI Taxonomy" id="2496075"/>
    <lineage>
        <taxon>Eukaryota</taxon>
        <taxon>Sar</taxon>
        <taxon>Stramenopiles</taxon>
        <taxon>Oomycota</taxon>
        <taxon>Peronosporomycetes</taxon>
        <taxon>Peronosporales</taxon>
        <taxon>Peronosporaceae</taxon>
        <taxon>Phytophthora</taxon>
    </lineage>
</organism>
<evidence type="ECO:0000313" key="2">
    <source>
        <dbReference type="Proteomes" id="UP000709295"/>
    </source>
</evidence>
<evidence type="ECO:0000313" key="1">
    <source>
        <dbReference type="EMBL" id="KAG6948122.1"/>
    </source>
</evidence>
<protein>
    <submittedName>
        <fullName evidence="1">Uncharacterized protein</fullName>
    </submittedName>
</protein>
<keyword evidence="2" id="KW-1185">Reference proteome</keyword>
<comment type="caution">
    <text evidence="1">The sequence shown here is derived from an EMBL/GenBank/DDBJ whole genome shotgun (WGS) entry which is preliminary data.</text>
</comment>
<name>A0A8J5I5R9_9STRA</name>
<dbReference type="EMBL" id="JAENGY010001606">
    <property type="protein sequence ID" value="KAG6948122.1"/>
    <property type="molecule type" value="Genomic_DNA"/>
</dbReference>
<dbReference type="AlphaFoldDB" id="A0A8J5I5R9"/>
<proteinExistence type="predicted"/>
<dbReference type="Proteomes" id="UP000709295">
    <property type="component" value="Unassembled WGS sequence"/>
</dbReference>
<accession>A0A8J5I5R9</accession>
<reference evidence="1" key="1">
    <citation type="submission" date="2021-01" db="EMBL/GenBank/DDBJ databases">
        <title>Phytophthora aleatoria, a newly-described species from Pinus radiata is distinct from Phytophthora cactorum isolates based on comparative genomics.</title>
        <authorList>
            <person name="Mcdougal R."/>
            <person name="Panda P."/>
            <person name="Williams N."/>
            <person name="Studholme D.J."/>
        </authorList>
    </citation>
    <scope>NUCLEOTIDE SEQUENCE</scope>
    <source>
        <strain evidence="1">NZFS 4037</strain>
    </source>
</reference>